<dbReference type="SUPFAM" id="SSF56024">
    <property type="entry name" value="Phospholipase D/nuclease"/>
    <property type="match status" value="2"/>
</dbReference>
<name>A0A9D2LKM4_9FIRM</name>
<evidence type="ECO:0000256" key="1">
    <source>
        <dbReference type="ARBA" id="ARBA00004651"/>
    </source>
</evidence>
<evidence type="ECO:0000256" key="5">
    <source>
        <dbReference type="ARBA" id="ARBA00022692"/>
    </source>
</evidence>
<reference evidence="15" key="1">
    <citation type="journal article" date="2021" name="PeerJ">
        <title>Extensive microbial diversity within the chicken gut microbiome revealed by metagenomics and culture.</title>
        <authorList>
            <person name="Gilroy R."/>
            <person name="Ravi A."/>
            <person name="Getino M."/>
            <person name="Pursley I."/>
            <person name="Horton D.L."/>
            <person name="Alikhan N.F."/>
            <person name="Baker D."/>
            <person name="Gharbi K."/>
            <person name="Hall N."/>
            <person name="Watson M."/>
            <person name="Adriaenssens E.M."/>
            <person name="Foster-Nyarko E."/>
            <person name="Jarju S."/>
            <person name="Secka A."/>
            <person name="Antonio M."/>
            <person name="Oren A."/>
            <person name="Chaudhuri R.R."/>
            <person name="La Ragione R."/>
            <person name="Hildebrand F."/>
            <person name="Pallen M.J."/>
        </authorList>
    </citation>
    <scope>NUCLEOTIDE SEQUENCE</scope>
    <source>
        <strain evidence="15">ChiBcec18-1249</strain>
    </source>
</reference>
<accession>A0A9D2LKM4</accession>
<comment type="subcellular location">
    <subcellularLocation>
        <location evidence="1">Cell membrane</location>
        <topology evidence="1">Multi-pass membrane protein</topology>
    </subcellularLocation>
</comment>
<evidence type="ECO:0000256" key="7">
    <source>
        <dbReference type="ARBA" id="ARBA00022989"/>
    </source>
</evidence>
<dbReference type="SMART" id="SM00155">
    <property type="entry name" value="PLDc"/>
    <property type="match status" value="2"/>
</dbReference>
<feature type="domain" description="PLD phosphodiesterase" evidence="14">
    <location>
        <begin position="258"/>
        <end position="285"/>
    </location>
</feature>
<dbReference type="InterPro" id="IPR027379">
    <property type="entry name" value="CLS_N"/>
</dbReference>
<evidence type="ECO:0000259" key="14">
    <source>
        <dbReference type="PROSITE" id="PS50035"/>
    </source>
</evidence>
<evidence type="ECO:0000256" key="11">
    <source>
        <dbReference type="ARBA" id="ARBA00023264"/>
    </source>
</evidence>
<evidence type="ECO:0000313" key="16">
    <source>
        <dbReference type="Proteomes" id="UP000823824"/>
    </source>
</evidence>
<gene>
    <name evidence="15" type="primary">cls</name>
    <name evidence="15" type="ORF">H9787_11325</name>
</gene>
<evidence type="ECO:0000256" key="10">
    <source>
        <dbReference type="ARBA" id="ARBA00023209"/>
    </source>
</evidence>
<dbReference type="GO" id="GO:0032049">
    <property type="term" value="P:cardiolipin biosynthetic process"/>
    <property type="evidence" value="ECO:0007669"/>
    <property type="project" value="UniProtKB-UniRule"/>
</dbReference>
<dbReference type="PANTHER" id="PTHR21248">
    <property type="entry name" value="CARDIOLIPIN SYNTHASE"/>
    <property type="match status" value="1"/>
</dbReference>
<keyword evidence="11" id="KW-1208">Phospholipid metabolism</keyword>
<dbReference type="Proteomes" id="UP000823824">
    <property type="component" value="Unassembled WGS sequence"/>
</dbReference>
<evidence type="ECO:0000256" key="9">
    <source>
        <dbReference type="ARBA" id="ARBA00023136"/>
    </source>
</evidence>
<evidence type="ECO:0000313" key="15">
    <source>
        <dbReference type="EMBL" id="HJB14283.1"/>
    </source>
</evidence>
<dbReference type="Gene3D" id="3.30.870.10">
    <property type="entry name" value="Endonuclease Chain A"/>
    <property type="match status" value="2"/>
</dbReference>
<reference evidence="15" key="2">
    <citation type="submission" date="2021-04" db="EMBL/GenBank/DDBJ databases">
        <authorList>
            <person name="Gilroy R."/>
        </authorList>
    </citation>
    <scope>NUCLEOTIDE SEQUENCE</scope>
    <source>
        <strain evidence="15">ChiBcec18-1249</strain>
    </source>
</reference>
<feature type="transmembrane region" description="Helical" evidence="13">
    <location>
        <begin position="53"/>
        <end position="70"/>
    </location>
</feature>
<evidence type="ECO:0000256" key="8">
    <source>
        <dbReference type="ARBA" id="ARBA00023098"/>
    </source>
</evidence>
<dbReference type="NCBIfam" id="TIGR04265">
    <property type="entry name" value="bac_cardiolipin"/>
    <property type="match status" value="1"/>
</dbReference>
<dbReference type="Pfam" id="PF13396">
    <property type="entry name" value="PLDc_N"/>
    <property type="match status" value="1"/>
</dbReference>
<protein>
    <recommendedName>
        <fullName evidence="12">Cardiolipin synthase</fullName>
        <ecNumber evidence="12">2.7.8.-</ecNumber>
    </recommendedName>
</protein>
<keyword evidence="5 13" id="KW-0812">Transmembrane</keyword>
<feature type="transmembrane region" description="Helical" evidence="13">
    <location>
        <begin position="20"/>
        <end position="47"/>
    </location>
</feature>
<dbReference type="InterPro" id="IPR025202">
    <property type="entry name" value="PLD-like_dom"/>
</dbReference>
<dbReference type="Pfam" id="PF13091">
    <property type="entry name" value="PLDc_2"/>
    <property type="match status" value="2"/>
</dbReference>
<keyword evidence="7 13" id="KW-1133">Transmembrane helix</keyword>
<evidence type="ECO:0000256" key="2">
    <source>
        <dbReference type="ARBA" id="ARBA00022475"/>
    </source>
</evidence>
<dbReference type="InterPro" id="IPR001736">
    <property type="entry name" value="PLipase_D/transphosphatidylase"/>
</dbReference>
<proteinExistence type="predicted"/>
<evidence type="ECO:0000256" key="12">
    <source>
        <dbReference type="NCBIfam" id="TIGR04265"/>
    </source>
</evidence>
<organism evidence="15 16">
    <name type="scientific">Candidatus Oscillibacter excrementigallinarum</name>
    <dbReference type="NCBI Taxonomy" id="2838716"/>
    <lineage>
        <taxon>Bacteria</taxon>
        <taxon>Bacillati</taxon>
        <taxon>Bacillota</taxon>
        <taxon>Clostridia</taxon>
        <taxon>Eubacteriales</taxon>
        <taxon>Oscillospiraceae</taxon>
        <taxon>Oscillibacter</taxon>
    </lineage>
</organism>
<dbReference type="PROSITE" id="PS50035">
    <property type="entry name" value="PLD"/>
    <property type="match status" value="2"/>
</dbReference>
<evidence type="ECO:0000256" key="4">
    <source>
        <dbReference type="ARBA" id="ARBA00022679"/>
    </source>
</evidence>
<keyword evidence="10" id="KW-0594">Phospholipid biosynthesis</keyword>
<dbReference type="AlphaFoldDB" id="A0A9D2LKM4"/>
<feature type="domain" description="PLD phosphodiesterase" evidence="14">
    <location>
        <begin position="436"/>
        <end position="463"/>
    </location>
</feature>
<evidence type="ECO:0000256" key="6">
    <source>
        <dbReference type="ARBA" id="ARBA00022737"/>
    </source>
</evidence>
<keyword evidence="9 13" id="KW-0472">Membrane</keyword>
<sequence length="523" mass="59994">MRKIKLPQLPQPEERTERRISAFTSLTICALTVIAQIVITLVLTQLLAEKVSYVYLFLLLAGAVVAIWVYQRPGSPSYKLVWMCLLLALPVAGMILFLLWGGTHQAKSLSLRKTPPPAERESARMESSANVTRLSRRSPAWGRLASYLQSRDFLLYSGSRARYFPEGAAFFDDLIDHLRKAEIYIFLEYYILAEGQIWDRIFAVLRERAAAGVEVRIIFDDFGNLTRFSDASLQALQNAGVEVEVFNPVHRYVNRIYFNYRDHRKIAVIDGVHAYTGGINIGDEYANLFVRFGHWKDTGVRIDGAGAWGFASQFIQMWKMIGRSLPNEDDYYRPRVEIEGTGWCQPFTDGPLNNPDNPIEDTYLQLISSAQKMLYITTPYYAVEESMQKALCIAADAGVDVRLMVPAIPDKKYVYMVAETYWGELLQHGVKIYRYTPGFIHAKSVMVDREVALIGSTNMDYRTFQLHYECAVLLYHMPAVEDLLEDMDHVMAQSSRYTLEDWNKRSWLRRLFASILRLGAIWF</sequence>
<keyword evidence="4" id="KW-0808">Transferase</keyword>
<keyword evidence="3" id="KW-0444">Lipid biosynthesis</keyword>
<dbReference type="EC" id="2.7.8.-" evidence="12"/>
<keyword evidence="8" id="KW-0443">Lipid metabolism</keyword>
<dbReference type="CDD" id="cd09160">
    <property type="entry name" value="PLDc_SMU_988_like_2"/>
    <property type="match status" value="1"/>
</dbReference>
<dbReference type="InterPro" id="IPR022924">
    <property type="entry name" value="Cardiolipin_synthase"/>
</dbReference>
<dbReference type="PANTHER" id="PTHR21248:SF22">
    <property type="entry name" value="PHOSPHOLIPASE D"/>
    <property type="match status" value="1"/>
</dbReference>
<keyword evidence="6" id="KW-0677">Repeat</keyword>
<comment type="caution">
    <text evidence="15">The sequence shown here is derived from an EMBL/GenBank/DDBJ whole genome shotgun (WGS) entry which is preliminary data.</text>
</comment>
<dbReference type="EMBL" id="DWZJ01000103">
    <property type="protein sequence ID" value="HJB14283.1"/>
    <property type="molecule type" value="Genomic_DNA"/>
</dbReference>
<feature type="transmembrane region" description="Helical" evidence="13">
    <location>
        <begin position="82"/>
        <end position="102"/>
    </location>
</feature>
<keyword evidence="2" id="KW-1003">Cell membrane</keyword>
<evidence type="ECO:0000256" key="3">
    <source>
        <dbReference type="ARBA" id="ARBA00022516"/>
    </source>
</evidence>
<dbReference type="GO" id="GO:0005886">
    <property type="term" value="C:plasma membrane"/>
    <property type="evidence" value="ECO:0007669"/>
    <property type="project" value="UniProtKB-SubCell"/>
</dbReference>
<dbReference type="GO" id="GO:0008808">
    <property type="term" value="F:cardiolipin synthase activity"/>
    <property type="evidence" value="ECO:0007669"/>
    <property type="project" value="UniProtKB-UniRule"/>
</dbReference>
<evidence type="ECO:0000256" key="13">
    <source>
        <dbReference type="SAM" id="Phobius"/>
    </source>
</evidence>